<reference evidence="2 3" key="1">
    <citation type="journal article" date="2016" name="Environ. Microbiol.">
        <title>Genomic resolution of a cold subsurface aquifer community provides metabolic insights for novel microbes adapted to high CO concentrations.</title>
        <authorList>
            <person name="Probst A.J."/>
            <person name="Castelle C.J."/>
            <person name="Singh A."/>
            <person name="Brown C.T."/>
            <person name="Anantharaman K."/>
            <person name="Sharon I."/>
            <person name="Hug L.A."/>
            <person name="Burstein D."/>
            <person name="Emerson J.B."/>
            <person name="Thomas B.C."/>
            <person name="Banfield J.F."/>
        </authorList>
    </citation>
    <scope>NUCLEOTIDE SEQUENCE [LARGE SCALE GENOMIC DNA]</scope>
    <source>
        <strain evidence="2">CG2_30_54_11</strain>
    </source>
</reference>
<dbReference type="Proteomes" id="UP000183245">
    <property type="component" value="Unassembled WGS sequence"/>
</dbReference>
<organism evidence="2 3">
    <name type="scientific">Candidatus Wirthbacteria bacterium CG2_30_54_11</name>
    <dbReference type="NCBI Taxonomy" id="1817892"/>
    <lineage>
        <taxon>Bacteria</taxon>
        <taxon>Candidatus Wirthbacteria</taxon>
    </lineage>
</organism>
<dbReference type="AlphaFoldDB" id="A0A1J5IR92"/>
<feature type="transmembrane region" description="Helical" evidence="1">
    <location>
        <begin position="79"/>
        <end position="97"/>
    </location>
</feature>
<name>A0A1J5IR92_9BACT</name>
<evidence type="ECO:0008006" key="4">
    <source>
        <dbReference type="Google" id="ProtNLM"/>
    </source>
</evidence>
<dbReference type="STRING" id="1817892.AUK40_00655"/>
<keyword evidence="1" id="KW-0472">Membrane</keyword>
<protein>
    <recommendedName>
        <fullName evidence="4">DUF998 domain-containing protein</fullName>
    </recommendedName>
</protein>
<accession>A0A1J5IR92</accession>
<feature type="transmembrane region" description="Helical" evidence="1">
    <location>
        <begin position="117"/>
        <end position="138"/>
    </location>
</feature>
<feature type="transmembrane region" description="Helical" evidence="1">
    <location>
        <begin position="47"/>
        <end position="67"/>
    </location>
</feature>
<sequence length="214" mass="24465">MHRFLIWYCILSPIVFALVIAVLGFITPGYDPVYRTISELVLGRYGWIQQANFIQFTICLIVLSHTFPKYLMHEQTRKVWTNVFRFCALMLAVVTLFPTPPLESLRAPISSVSPEGIAHWFALAVFFVASPVGIWLMSHSIATEPQFRHLARITSLCGYTCCILTALWLILFYGRFEFSYFGLLQKVDGVVCVCCFESFTLSVFRAHNMNKIVS</sequence>
<dbReference type="InterPro" id="IPR009339">
    <property type="entry name" value="DUF998"/>
</dbReference>
<gene>
    <name evidence="2" type="ORF">AUK40_00655</name>
</gene>
<proteinExistence type="predicted"/>
<evidence type="ECO:0000313" key="2">
    <source>
        <dbReference type="EMBL" id="OIP99673.1"/>
    </source>
</evidence>
<evidence type="ECO:0000313" key="3">
    <source>
        <dbReference type="Proteomes" id="UP000183245"/>
    </source>
</evidence>
<dbReference type="EMBL" id="MNZT01000011">
    <property type="protein sequence ID" value="OIP99673.1"/>
    <property type="molecule type" value="Genomic_DNA"/>
</dbReference>
<comment type="caution">
    <text evidence="2">The sequence shown here is derived from an EMBL/GenBank/DDBJ whole genome shotgun (WGS) entry which is preliminary data.</text>
</comment>
<evidence type="ECO:0000256" key="1">
    <source>
        <dbReference type="SAM" id="Phobius"/>
    </source>
</evidence>
<keyword evidence="1" id="KW-1133">Transmembrane helix</keyword>
<keyword evidence="1" id="KW-0812">Transmembrane</keyword>
<feature type="transmembrane region" description="Helical" evidence="1">
    <location>
        <begin position="5"/>
        <end position="27"/>
    </location>
</feature>
<dbReference type="Pfam" id="PF06197">
    <property type="entry name" value="DUF998"/>
    <property type="match status" value="1"/>
</dbReference>
<feature type="transmembrane region" description="Helical" evidence="1">
    <location>
        <begin position="150"/>
        <end position="171"/>
    </location>
</feature>
<feature type="transmembrane region" description="Helical" evidence="1">
    <location>
        <begin position="183"/>
        <end position="204"/>
    </location>
</feature>